<feature type="domain" description="EfeO-type cupredoxin-like" evidence="2">
    <location>
        <begin position="7"/>
        <end position="109"/>
    </location>
</feature>
<evidence type="ECO:0000313" key="4">
    <source>
        <dbReference type="Proteomes" id="UP001595384"/>
    </source>
</evidence>
<accession>A0ABV7CCJ3</accession>
<dbReference type="Proteomes" id="UP001595384">
    <property type="component" value="Unassembled WGS sequence"/>
</dbReference>
<dbReference type="Pfam" id="PF13473">
    <property type="entry name" value="Cupredoxin_1"/>
    <property type="match status" value="1"/>
</dbReference>
<feature type="signal peptide" evidence="1">
    <location>
        <begin position="1"/>
        <end position="20"/>
    </location>
</feature>
<gene>
    <name evidence="3" type="ORF">ACFODT_09885</name>
</gene>
<evidence type="ECO:0000256" key="1">
    <source>
        <dbReference type="SAM" id="SignalP"/>
    </source>
</evidence>
<dbReference type="RefSeq" id="WP_199287008.1">
    <property type="nucleotide sequence ID" value="NZ_AP024912.1"/>
</dbReference>
<keyword evidence="1" id="KW-0732">Signal</keyword>
<evidence type="ECO:0000313" key="3">
    <source>
        <dbReference type="EMBL" id="MFC3024139.1"/>
    </source>
</evidence>
<proteinExistence type="predicted"/>
<dbReference type="EMBL" id="JBHRSE010000061">
    <property type="protein sequence ID" value="MFC3024139.1"/>
    <property type="molecule type" value="Genomic_DNA"/>
</dbReference>
<sequence>MKKQLLIGAMMALTSLMSYAQAVPKIHVSVTDKQCEPMALHVAAGKTQFIIKNNSMRALEWEILNGVMVVAERENIAPGFYQKMTVNLEPGEYQTTCGLLTNPHGSLTVSGAHDYQIKPQDLVAIAAEYKFYMIVKTRQLHAWLQQGGTAVPPDMQSAYYSLRSLIPAYGQEAPPDYLAPLDLPQLTEQVARWQKTVRNHTLSLAQLNSQIIRVLSQPLSPQTQWSGVYTNVAKWIDIVMPLSQKLDAAQAQKLSSDLEHWRQHHTAKARLALQHQIMQWVKRLQQENRS</sequence>
<dbReference type="InterPro" id="IPR008972">
    <property type="entry name" value="Cupredoxin"/>
</dbReference>
<protein>
    <submittedName>
        <fullName evidence="3">Cupredoxin domain-containing protein</fullName>
    </submittedName>
</protein>
<dbReference type="PANTHER" id="PTHR39192:SF1">
    <property type="entry name" value="IRON UPTAKE SYSTEM COMPONENT EFEO"/>
    <property type="match status" value="1"/>
</dbReference>
<organism evidence="3 4">
    <name type="scientific">Vibrio zhugei</name>
    <dbReference type="NCBI Taxonomy" id="2479546"/>
    <lineage>
        <taxon>Bacteria</taxon>
        <taxon>Pseudomonadati</taxon>
        <taxon>Pseudomonadota</taxon>
        <taxon>Gammaproteobacteria</taxon>
        <taxon>Vibrionales</taxon>
        <taxon>Vibrionaceae</taxon>
        <taxon>Vibrio</taxon>
    </lineage>
</organism>
<dbReference type="InterPro" id="IPR050894">
    <property type="entry name" value="EfeM/EfeO_iron_uptake"/>
</dbReference>
<name>A0ABV7CCJ3_9VIBR</name>
<keyword evidence="4" id="KW-1185">Reference proteome</keyword>
<evidence type="ECO:0000259" key="2">
    <source>
        <dbReference type="Pfam" id="PF13473"/>
    </source>
</evidence>
<feature type="chain" id="PRO_5045573029" evidence="1">
    <location>
        <begin position="21"/>
        <end position="290"/>
    </location>
</feature>
<dbReference type="Gene3D" id="2.60.40.420">
    <property type="entry name" value="Cupredoxins - blue copper proteins"/>
    <property type="match status" value="1"/>
</dbReference>
<reference evidence="4" key="1">
    <citation type="journal article" date="2019" name="Int. J. Syst. Evol. Microbiol.">
        <title>The Global Catalogue of Microorganisms (GCM) 10K type strain sequencing project: providing services to taxonomists for standard genome sequencing and annotation.</title>
        <authorList>
            <consortium name="The Broad Institute Genomics Platform"/>
            <consortium name="The Broad Institute Genome Sequencing Center for Infectious Disease"/>
            <person name="Wu L."/>
            <person name="Ma J."/>
        </authorList>
    </citation>
    <scope>NUCLEOTIDE SEQUENCE [LARGE SCALE GENOMIC DNA]</scope>
    <source>
        <strain evidence="4">KCTC 62784</strain>
    </source>
</reference>
<dbReference type="PANTHER" id="PTHR39192">
    <property type="entry name" value="IRON UPTAKE SYSTEM COMPONENT EFEO"/>
    <property type="match status" value="1"/>
</dbReference>
<dbReference type="InterPro" id="IPR028096">
    <property type="entry name" value="EfeO_Cupredoxin"/>
</dbReference>
<comment type="caution">
    <text evidence="3">The sequence shown here is derived from an EMBL/GenBank/DDBJ whole genome shotgun (WGS) entry which is preliminary data.</text>
</comment>